<evidence type="ECO:0000313" key="6">
    <source>
        <dbReference type="EMBL" id="PWZ58195.1"/>
    </source>
</evidence>
<dbReference type="EMBL" id="NCVQ01000001">
    <property type="protein sequence ID" value="PWZ58195.1"/>
    <property type="molecule type" value="Genomic_DNA"/>
</dbReference>
<evidence type="ECO:0000256" key="4">
    <source>
        <dbReference type="ARBA" id="ARBA00022695"/>
    </source>
</evidence>
<accession>A0A317YHT8</accession>
<proteinExistence type="predicted"/>
<dbReference type="FunFam" id="4.10.860.120:FF:000010">
    <property type="entry name" value="DNA-directed RNA polymerase subunit"/>
    <property type="match status" value="1"/>
</dbReference>
<organism evidence="6">
    <name type="scientific">Zea mays</name>
    <name type="common">Maize</name>
    <dbReference type="NCBI Taxonomy" id="4577"/>
    <lineage>
        <taxon>Eukaryota</taxon>
        <taxon>Viridiplantae</taxon>
        <taxon>Streptophyta</taxon>
        <taxon>Embryophyta</taxon>
        <taxon>Tracheophyta</taxon>
        <taxon>Spermatophyta</taxon>
        <taxon>Magnoliopsida</taxon>
        <taxon>Liliopsida</taxon>
        <taxon>Poales</taxon>
        <taxon>Poaceae</taxon>
        <taxon>PACMAD clade</taxon>
        <taxon>Panicoideae</taxon>
        <taxon>Andropogonodae</taxon>
        <taxon>Andropogoneae</taxon>
        <taxon>Tripsacinae</taxon>
        <taxon>Zea</taxon>
    </lineage>
</organism>
<keyword evidence="5" id="KW-0804">Transcription</keyword>
<dbReference type="InterPro" id="IPR044893">
    <property type="entry name" value="RNA_pol_Rpb1_clamp_domain"/>
</dbReference>
<dbReference type="GO" id="GO:0006351">
    <property type="term" value="P:DNA-templated transcription"/>
    <property type="evidence" value="ECO:0007669"/>
    <property type="project" value="InterPro"/>
</dbReference>
<dbReference type="EC" id="2.7.7.6" evidence="1"/>
<sequence>MLLFLLVGDTVLAGDMALTVAGLATLRSLLLVEEMAHKSTVVKIGRMELHHEPPEATLNAIKFDLMTSTDMEKLSSMSIIEVSDVTSPKLGLPNGSLQCETCGSQRGRDCDGHFGVTKLAATVHNPYFIDDVVHFLNRICPGCLSPREGIDTKKDGSKLYPSIVFKTLSSPRVLLFKSKLHRNASVMERISIVAEAADRMPNRSKGKGSLEGLPLDFWDFVPSENKQVQSNMTKIILSPYQVFYMLKKSDPELIKQFVSRRELLFLSCLPVTPNCHRVVEIGYGLPDGRLTFVSTMFFGDSCYPFIVFPAIHN</sequence>
<dbReference type="PANTHER" id="PTHR19376">
    <property type="entry name" value="DNA-DIRECTED RNA POLYMERASE"/>
    <property type="match status" value="1"/>
</dbReference>
<comment type="caution">
    <text evidence="6">The sequence shown here is derived from an EMBL/GenBank/DDBJ whole genome shotgun (WGS) entry which is preliminary data.</text>
</comment>
<dbReference type="InterPro" id="IPR045867">
    <property type="entry name" value="DNA-dir_RpoC_beta_prime"/>
</dbReference>
<dbReference type="Proteomes" id="UP000251960">
    <property type="component" value="Chromosome 1"/>
</dbReference>
<name>A0A317YHT8_MAIZE</name>
<dbReference type="GO" id="GO:0003899">
    <property type="term" value="F:DNA-directed RNA polymerase activity"/>
    <property type="evidence" value="ECO:0007669"/>
    <property type="project" value="UniProtKB-EC"/>
</dbReference>
<keyword evidence="2" id="KW-0240">DNA-directed RNA polymerase</keyword>
<evidence type="ECO:0000256" key="2">
    <source>
        <dbReference type="ARBA" id="ARBA00022478"/>
    </source>
</evidence>
<reference evidence="6" key="1">
    <citation type="journal article" date="2018" name="Nat. Genet.">
        <title>Extensive intraspecific gene order and gene structural variations between Mo17 and other maize genomes.</title>
        <authorList>
            <person name="Sun S."/>
            <person name="Zhou Y."/>
            <person name="Chen J."/>
            <person name="Shi J."/>
            <person name="Zhao H."/>
            <person name="Zhao H."/>
            <person name="Song W."/>
            <person name="Zhang M."/>
            <person name="Cui Y."/>
            <person name="Dong X."/>
            <person name="Liu H."/>
            <person name="Ma X."/>
            <person name="Jiao Y."/>
            <person name="Wang B."/>
            <person name="Wei X."/>
            <person name="Stein J.C."/>
            <person name="Glaubitz J.C."/>
            <person name="Lu F."/>
            <person name="Yu G."/>
            <person name="Liang C."/>
            <person name="Fengler K."/>
            <person name="Li B."/>
            <person name="Rafalski A."/>
            <person name="Schnable P.S."/>
            <person name="Ware D.H."/>
            <person name="Buckler E.S."/>
            <person name="Lai J."/>
        </authorList>
    </citation>
    <scope>NUCLEOTIDE SEQUENCE [LARGE SCALE GENOMIC DNA]</scope>
    <source>
        <tissue evidence="6">Seedling</tissue>
    </source>
</reference>
<dbReference type="ExpressionAtlas" id="A0A317YHT8">
    <property type="expression patterns" value="baseline and differential"/>
</dbReference>
<gene>
    <name evidence="6" type="ORF">Zm00014a_019548</name>
</gene>
<dbReference type="AlphaFoldDB" id="A0A317YHT8"/>
<evidence type="ECO:0000256" key="1">
    <source>
        <dbReference type="ARBA" id="ARBA00012418"/>
    </source>
</evidence>
<dbReference type="Gene3D" id="4.10.860.120">
    <property type="entry name" value="RNA polymerase II, clamp domain"/>
    <property type="match status" value="1"/>
</dbReference>
<protein>
    <recommendedName>
        <fullName evidence="1">DNA-directed RNA polymerase</fullName>
        <ecNumber evidence="1">2.7.7.6</ecNumber>
    </recommendedName>
</protein>
<evidence type="ECO:0000256" key="3">
    <source>
        <dbReference type="ARBA" id="ARBA00022679"/>
    </source>
</evidence>
<evidence type="ECO:0000256" key="5">
    <source>
        <dbReference type="ARBA" id="ARBA00023163"/>
    </source>
</evidence>
<keyword evidence="4" id="KW-0548">Nucleotidyltransferase</keyword>
<dbReference type="PANTHER" id="PTHR19376:SF36">
    <property type="entry name" value="DNA-DIRECTED RNA POLYMERASE IV SUBUNIT 1"/>
    <property type="match status" value="1"/>
</dbReference>
<keyword evidence="3" id="KW-0808">Transferase</keyword>
<dbReference type="SUPFAM" id="SSF64484">
    <property type="entry name" value="beta and beta-prime subunits of DNA dependent RNA-polymerase"/>
    <property type="match status" value="1"/>
</dbReference>
<dbReference type="GO" id="GO:0000428">
    <property type="term" value="C:DNA-directed RNA polymerase complex"/>
    <property type="evidence" value="ECO:0007669"/>
    <property type="project" value="UniProtKB-KW"/>
</dbReference>